<evidence type="ECO:0000256" key="1">
    <source>
        <dbReference type="SAM" id="MobiDB-lite"/>
    </source>
</evidence>
<dbReference type="Proteomes" id="UP000613580">
    <property type="component" value="Unassembled WGS sequence"/>
</dbReference>
<sequence>MATANWQTEEIGAGRHLVQNTGLRHNGQLKLVRVTLVSTDSPVIMLATLESRPLALLRGTEDIRPEGQRSDDSELLPSSPNADFDSISVASSPSATGAGLASFLEDLSASRPSSRLRVSDFDDSDLECSVTVEDPKHVCGNIFVRGGTAKCLPRRHDGFAEIAETAGVPFMFRHEALEQFTRVLGCSYPLLLRLPKGWGLDTFVSMIICALDCEYDEDDDPFSALLPYHHSTWLSQGILHGFIVLELDFLHVRSESDLRAKLIRFVFAHCRATLRHYDIPQQFGLFAPHKHAGEVIFSFAAFLDLFRPSTPLFLVIKNFDFLVFGAKDGREVLEEFLGHLEFQCDIRNIGGVLLASTLDNGSLYRYNNSGTPESPPYPIQLRSTLDLTRHPVFQSVVGFTEKDINDVDEVFKWKGSPGPRLLDMVKEIVREAVVFADQDWSDDRVAPVGPDGPDAKAKAPPAPDVLWTICRDGVFPARIVMTCLQKKYGFPLRTPRAGSEAR</sequence>
<feature type="compositionally biased region" description="Basic and acidic residues" evidence="1">
    <location>
        <begin position="62"/>
        <end position="72"/>
    </location>
</feature>
<dbReference type="OrthoDB" id="2997289at2759"/>
<reference evidence="2" key="1">
    <citation type="submission" date="2020-05" db="EMBL/GenBank/DDBJ databases">
        <title>Mycena genomes resolve the evolution of fungal bioluminescence.</title>
        <authorList>
            <person name="Tsai I.J."/>
        </authorList>
    </citation>
    <scope>NUCLEOTIDE SEQUENCE</scope>
    <source>
        <strain evidence="2">110903Hualien_Pintung</strain>
    </source>
</reference>
<protein>
    <submittedName>
        <fullName evidence="2">Uncharacterized protein</fullName>
    </submittedName>
</protein>
<proteinExistence type="predicted"/>
<accession>A0A8H6TFS4</accession>
<dbReference type="AlphaFoldDB" id="A0A8H6TFS4"/>
<evidence type="ECO:0000313" key="2">
    <source>
        <dbReference type="EMBL" id="KAF7316725.1"/>
    </source>
</evidence>
<keyword evidence="3" id="KW-1185">Reference proteome</keyword>
<evidence type="ECO:0000313" key="3">
    <source>
        <dbReference type="Proteomes" id="UP000613580"/>
    </source>
</evidence>
<gene>
    <name evidence="2" type="ORF">HMN09_00405600</name>
</gene>
<organism evidence="2 3">
    <name type="scientific">Mycena chlorophos</name>
    <name type="common">Agaric fungus</name>
    <name type="synonym">Agaricus chlorophos</name>
    <dbReference type="NCBI Taxonomy" id="658473"/>
    <lineage>
        <taxon>Eukaryota</taxon>
        <taxon>Fungi</taxon>
        <taxon>Dikarya</taxon>
        <taxon>Basidiomycota</taxon>
        <taxon>Agaricomycotina</taxon>
        <taxon>Agaricomycetes</taxon>
        <taxon>Agaricomycetidae</taxon>
        <taxon>Agaricales</taxon>
        <taxon>Marasmiineae</taxon>
        <taxon>Mycenaceae</taxon>
        <taxon>Mycena</taxon>
    </lineage>
</organism>
<comment type="caution">
    <text evidence="2">The sequence shown here is derived from an EMBL/GenBank/DDBJ whole genome shotgun (WGS) entry which is preliminary data.</text>
</comment>
<feature type="region of interest" description="Disordered" evidence="1">
    <location>
        <begin position="62"/>
        <end position="90"/>
    </location>
</feature>
<name>A0A8H6TFS4_MYCCL</name>
<dbReference type="EMBL" id="JACAZE010000005">
    <property type="protein sequence ID" value="KAF7316725.1"/>
    <property type="molecule type" value="Genomic_DNA"/>
</dbReference>